<keyword evidence="4" id="KW-0645">Protease</keyword>
<comment type="subcellular location">
    <subcellularLocation>
        <location evidence="2">Membrane</location>
        <topology evidence="2">Multi-pass membrane protein</topology>
    </subcellularLocation>
</comment>
<evidence type="ECO:0000256" key="5">
    <source>
        <dbReference type="ARBA" id="ARBA00022692"/>
    </source>
</evidence>
<evidence type="ECO:0000256" key="7">
    <source>
        <dbReference type="ARBA" id="ARBA00022833"/>
    </source>
</evidence>
<evidence type="ECO:0000313" key="13">
    <source>
        <dbReference type="EMBL" id="GAA4268624.1"/>
    </source>
</evidence>
<name>A0ABP8E8Y3_9FLAO</name>
<comment type="cofactor">
    <cofactor evidence="1 11">
        <name>Zn(2+)</name>
        <dbReference type="ChEBI" id="CHEBI:29105"/>
    </cofactor>
</comment>
<feature type="transmembrane region" description="Helical" evidence="11">
    <location>
        <begin position="416"/>
        <end position="435"/>
    </location>
</feature>
<evidence type="ECO:0000256" key="8">
    <source>
        <dbReference type="ARBA" id="ARBA00022989"/>
    </source>
</evidence>
<keyword evidence="11" id="KW-0479">Metal-binding</keyword>
<dbReference type="GO" id="GO:0008237">
    <property type="term" value="F:metallopeptidase activity"/>
    <property type="evidence" value="ECO:0007669"/>
    <property type="project" value="UniProtKB-KW"/>
</dbReference>
<evidence type="ECO:0000256" key="3">
    <source>
        <dbReference type="ARBA" id="ARBA00007931"/>
    </source>
</evidence>
<evidence type="ECO:0000256" key="2">
    <source>
        <dbReference type="ARBA" id="ARBA00004141"/>
    </source>
</evidence>
<keyword evidence="14" id="KW-1185">Reference proteome</keyword>
<dbReference type="RefSeq" id="WP_139001422.1">
    <property type="nucleotide sequence ID" value="NZ_BAABAV010000001.1"/>
</dbReference>
<keyword evidence="10 11" id="KW-0472">Membrane</keyword>
<gene>
    <name evidence="13" type="primary">rseP</name>
    <name evidence="13" type="ORF">GCM10022257_07250</name>
</gene>
<feature type="transmembrane region" description="Helical" evidence="11">
    <location>
        <begin position="103"/>
        <end position="128"/>
    </location>
</feature>
<keyword evidence="9 11" id="KW-0482">Metalloprotease</keyword>
<accession>A0ABP8E8Y3</accession>
<evidence type="ECO:0000256" key="10">
    <source>
        <dbReference type="ARBA" id="ARBA00023136"/>
    </source>
</evidence>
<dbReference type="InterPro" id="IPR008915">
    <property type="entry name" value="Peptidase_M50"/>
</dbReference>
<dbReference type="CDD" id="cd06163">
    <property type="entry name" value="S2P-M50_PDZ_RseP-like"/>
    <property type="match status" value="2"/>
</dbReference>
<comment type="similarity">
    <text evidence="3 11">Belongs to the peptidase M50B family.</text>
</comment>
<reference evidence="14" key="1">
    <citation type="journal article" date="2019" name="Int. J. Syst. Evol. Microbiol.">
        <title>The Global Catalogue of Microorganisms (GCM) 10K type strain sequencing project: providing services to taxonomists for standard genome sequencing and annotation.</title>
        <authorList>
            <consortium name="The Broad Institute Genomics Platform"/>
            <consortium name="The Broad Institute Genome Sequencing Center for Infectious Disease"/>
            <person name="Wu L."/>
            <person name="Ma J."/>
        </authorList>
    </citation>
    <scope>NUCLEOTIDE SEQUENCE [LARGE SCALE GENOMIC DNA]</scope>
    <source>
        <strain evidence="14">JCM 17452</strain>
    </source>
</reference>
<evidence type="ECO:0000259" key="12">
    <source>
        <dbReference type="Pfam" id="PF02163"/>
    </source>
</evidence>
<dbReference type="PANTHER" id="PTHR42837:SF2">
    <property type="entry name" value="MEMBRANE METALLOPROTEASE ARASP2, CHLOROPLASTIC-RELATED"/>
    <property type="match status" value="1"/>
</dbReference>
<evidence type="ECO:0000256" key="6">
    <source>
        <dbReference type="ARBA" id="ARBA00022801"/>
    </source>
</evidence>
<dbReference type="InterPro" id="IPR004387">
    <property type="entry name" value="Pept_M50_Zn"/>
</dbReference>
<dbReference type="InterPro" id="IPR036034">
    <property type="entry name" value="PDZ_sf"/>
</dbReference>
<dbReference type="Gene3D" id="2.30.42.10">
    <property type="match status" value="1"/>
</dbReference>
<dbReference type="Pfam" id="PF02163">
    <property type="entry name" value="Peptidase_M50"/>
    <property type="match status" value="1"/>
</dbReference>
<evidence type="ECO:0000313" key="14">
    <source>
        <dbReference type="Proteomes" id="UP001500027"/>
    </source>
</evidence>
<keyword evidence="7 11" id="KW-0862">Zinc</keyword>
<dbReference type="NCBIfam" id="TIGR00054">
    <property type="entry name" value="RIP metalloprotease RseP"/>
    <property type="match status" value="1"/>
</dbReference>
<evidence type="ECO:0000256" key="1">
    <source>
        <dbReference type="ARBA" id="ARBA00001947"/>
    </source>
</evidence>
<dbReference type="Proteomes" id="UP001500027">
    <property type="component" value="Unassembled WGS sequence"/>
</dbReference>
<evidence type="ECO:0000256" key="4">
    <source>
        <dbReference type="ARBA" id="ARBA00022670"/>
    </source>
</evidence>
<comment type="caution">
    <text evidence="13">The sequence shown here is derived from an EMBL/GenBank/DDBJ whole genome shotgun (WGS) entry which is preliminary data.</text>
</comment>
<feature type="transmembrane region" description="Helical" evidence="11">
    <location>
        <begin position="371"/>
        <end position="404"/>
    </location>
</feature>
<organism evidence="13 14">
    <name type="scientific">Hyunsoonleella aestuarii</name>
    <dbReference type="NCBI Taxonomy" id="912802"/>
    <lineage>
        <taxon>Bacteria</taxon>
        <taxon>Pseudomonadati</taxon>
        <taxon>Bacteroidota</taxon>
        <taxon>Flavobacteriia</taxon>
        <taxon>Flavobacteriales</taxon>
        <taxon>Flavobacteriaceae</taxon>
    </lineage>
</organism>
<dbReference type="PANTHER" id="PTHR42837">
    <property type="entry name" value="REGULATOR OF SIGMA-E PROTEASE RSEP"/>
    <property type="match status" value="1"/>
</dbReference>
<evidence type="ECO:0000256" key="11">
    <source>
        <dbReference type="RuleBase" id="RU362031"/>
    </source>
</evidence>
<keyword evidence="5 11" id="KW-0812">Transmembrane</keyword>
<dbReference type="EC" id="3.4.24.-" evidence="11"/>
<keyword evidence="8 11" id="KW-1133">Transmembrane helix</keyword>
<dbReference type="EMBL" id="BAABAV010000001">
    <property type="protein sequence ID" value="GAA4268624.1"/>
    <property type="molecule type" value="Genomic_DNA"/>
</dbReference>
<proteinExistence type="inferred from homology"/>
<feature type="domain" description="Peptidase M50" evidence="12">
    <location>
        <begin position="10"/>
        <end position="431"/>
    </location>
</feature>
<keyword evidence="6 11" id="KW-0378">Hydrolase</keyword>
<protein>
    <recommendedName>
        <fullName evidence="11">Zinc metalloprotease</fullName>
        <ecNumber evidence="11">3.4.24.-</ecNumber>
    </recommendedName>
</protein>
<dbReference type="SUPFAM" id="SSF50156">
    <property type="entry name" value="PDZ domain-like"/>
    <property type="match status" value="1"/>
</dbReference>
<sequence>MEFVIKISQFLLSLSLLIVLHELGHFIPAKAFKTRVEKFYLFFDVKFSLFKKKIGDTVYGIGWLPLGGYVKIAGMIDESMDTEQMAKEPEPWEFRSKPTWQRLIIMLGGVTVNFVLALIIYILASFAYGDRDISAESIQDGYWITNPLLVDLGFQTGDQLLYIGDAKIVNESDIRSNILAAQSITINRDGEQKKIDLPEDFLGQLSTSKNRSLFELRMPFIIGKVADSSLNKTAGLKRGDLVKTINGQNIKYFDEVKDILAPLKGQTVVTQILRDDKLVIFNLSVDNNGKFGIQPGGSINQFADLGYFDITRKEYSFYESFGVGYNKFIGQIASYWGQLKLIFSPSTGAYKGVGGFKAIFDIFPDTWSWEAFWSITAFLSIMLAILNLLPIPALDGGHVMFLLYEMVSGRKPGDKFMEYAQMVGFFILIALVLFANGNDIFKAIFN</sequence>
<evidence type="ECO:0000256" key="9">
    <source>
        <dbReference type="ARBA" id="ARBA00023049"/>
    </source>
</evidence>